<feature type="region of interest" description="Disordered" evidence="1">
    <location>
        <begin position="14"/>
        <end position="37"/>
    </location>
</feature>
<dbReference type="AlphaFoldDB" id="A0A6J4SHU3"/>
<feature type="compositionally biased region" description="Basic residues" evidence="1">
    <location>
        <begin position="16"/>
        <end position="26"/>
    </location>
</feature>
<sequence length="37" mass="3828">MSAAAQRIRAVAMPLRGRRAARRRAAGHTEAPGGGEA</sequence>
<proteinExistence type="predicted"/>
<accession>A0A6J4SHU3</accession>
<reference evidence="2" key="1">
    <citation type="submission" date="2020-02" db="EMBL/GenBank/DDBJ databases">
        <authorList>
            <person name="Meier V. D."/>
        </authorList>
    </citation>
    <scope>NUCLEOTIDE SEQUENCE</scope>
    <source>
        <strain evidence="2">AVDCRST_MAG38</strain>
    </source>
</reference>
<gene>
    <name evidence="2" type="ORF">AVDCRST_MAG38-2674</name>
</gene>
<evidence type="ECO:0000313" key="2">
    <source>
        <dbReference type="EMBL" id="CAA9492708.1"/>
    </source>
</evidence>
<name>A0A6J4SHU3_9ACTN</name>
<evidence type="ECO:0000256" key="1">
    <source>
        <dbReference type="SAM" id="MobiDB-lite"/>
    </source>
</evidence>
<dbReference type="EMBL" id="CADCVJ010000223">
    <property type="protein sequence ID" value="CAA9492708.1"/>
    <property type="molecule type" value="Genomic_DNA"/>
</dbReference>
<protein>
    <submittedName>
        <fullName evidence="2">Uncharacterized protein</fullName>
    </submittedName>
</protein>
<organism evidence="2">
    <name type="scientific">uncultured Solirubrobacteraceae bacterium</name>
    <dbReference type="NCBI Taxonomy" id="1162706"/>
    <lineage>
        <taxon>Bacteria</taxon>
        <taxon>Bacillati</taxon>
        <taxon>Actinomycetota</taxon>
        <taxon>Thermoleophilia</taxon>
        <taxon>Solirubrobacterales</taxon>
        <taxon>Solirubrobacteraceae</taxon>
        <taxon>environmental samples</taxon>
    </lineage>
</organism>